<reference evidence="1 2" key="1">
    <citation type="submission" date="2014-04" db="EMBL/GenBank/DDBJ databases">
        <authorList>
            <consortium name="DOE Joint Genome Institute"/>
            <person name="Kuo A."/>
            <person name="Martino E."/>
            <person name="Perotto S."/>
            <person name="Kohler A."/>
            <person name="Nagy L.G."/>
            <person name="Floudas D."/>
            <person name="Copeland A."/>
            <person name="Barry K.W."/>
            <person name="Cichocki N."/>
            <person name="Veneault-Fourrey C."/>
            <person name="LaButti K."/>
            <person name="Lindquist E.A."/>
            <person name="Lipzen A."/>
            <person name="Lundell T."/>
            <person name="Morin E."/>
            <person name="Murat C."/>
            <person name="Sun H."/>
            <person name="Tunlid A."/>
            <person name="Henrissat B."/>
            <person name="Grigoriev I.V."/>
            <person name="Hibbett D.S."/>
            <person name="Martin F."/>
            <person name="Nordberg H.P."/>
            <person name="Cantor M.N."/>
            <person name="Hua S.X."/>
        </authorList>
    </citation>
    <scope>NUCLEOTIDE SEQUENCE [LARGE SCALE GENOMIC DNA]</scope>
    <source>
        <strain evidence="1 2">Zn</strain>
    </source>
</reference>
<dbReference type="HOGENOM" id="CLU_2705469_0_0_1"/>
<reference evidence="2" key="2">
    <citation type="submission" date="2015-01" db="EMBL/GenBank/DDBJ databases">
        <title>Evolutionary Origins and Diversification of the Mycorrhizal Mutualists.</title>
        <authorList>
            <consortium name="DOE Joint Genome Institute"/>
            <consortium name="Mycorrhizal Genomics Consortium"/>
            <person name="Kohler A."/>
            <person name="Kuo A."/>
            <person name="Nagy L.G."/>
            <person name="Floudas D."/>
            <person name="Copeland A."/>
            <person name="Barry K.W."/>
            <person name="Cichocki N."/>
            <person name="Veneault-Fourrey C."/>
            <person name="LaButti K."/>
            <person name="Lindquist E.A."/>
            <person name="Lipzen A."/>
            <person name="Lundell T."/>
            <person name="Morin E."/>
            <person name="Murat C."/>
            <person name="Riley R."/>
            <person name="Ohm R."/>
            <person name="Sun H."/>
            <person name="Tunlid A."/>
            <person name="Henrissat B."/>
            <person name="Grigoriev I.V."/>
            <person name="Hibbett D.S."/>
            <person name="Martin F."/>
        </authorList>
    </citation>
    <scope>NUCLEOTIDE SEQUENCE [LARGE SCALE GENOMIC DNA]</scope>
    <source>
        <strain evidence="2">Zn</strain>
    </source>
</reference>
<protein>
    <submittedName>
        <fullName evidence="1">Uncharacterized protein</fullName>
    </submittedName>
</protein>
<keyword evidence="2" id="KW-1185">Reference proteome</keyword>
<evidence type="ECO:0000313" key="2">
    <source>
        <dbReference type="Proteomes" id="UP000054321"/>
    </source>
</evidence>
<dbReference type="EMBL" id="KN832883">
    <property type="protein sequence ID" value="KIM96923.1"/>
    <property type="molecule type" value="Genomic_DNA"/>
</dbReference>
<accession>A0A0C3CDA2</accession>
<dbReference type="InParanoid" id="A0A0C3CDA2"/>
<sequence length="73" mass="8492">MRSSDDPRWRIYLGEPRRRILDNRLELHLAVMDEPFNLLPALRLVDDSPASADMVDWINPVGVYLGIDEESRN</sequence>
<evidence type="ECO:0000313" key="1">
    <source>
        <dbReference type="EMBL" id="KIM96923.1"/>
    </source>
</evidence>
<dbReference type="Proteomes" id="UP000054321">
    <property type="component" value="Unassembled WGS sequence"/>
</dbReference>
<dbReference type="AlphaFoldDB" id="A0A0C3CDA2"/>
<organism evidence="1 2">
    <name type="scientific">Oidiodendron maius (strain Zn)</name>
    <dbReference type="NCBI Taxonomy" id="913774"/>
    <lineage>
        <taxon>Eukaryota</taxon>
        <taxon>Fungi</taxon>
        <taxon>Dikarya</taxon>
        <taxon>Ascomycota</taxon>
        <taxon>Pezizomycotina</taxon>
        <taxon>Leotiomycetes</taxon>
        <taxon>Leotiomycetes incertae sedis</taxon>
        <taxon>Myxotrichaceae</taxon>
        <taxon>Oidiodendron</taxon>
    </lineage>
</organism>
<proteinExistence type="predicted"/>
<gene>
    <name evidence="1" type="ORF">OIDMADRAFT_20684</name>
</gene>
<name>A0A0C3CDA2_OIDMZ</name>